<dbReference type="InterPro" id="IPR036890">
    <property type="entry name" value="HATPase_C_sf"/>
</dbReference>
<organism evidence="8 9">
    <name type="scientific">Tagetes erecta</name>
    <name type="common">African marigold</name>
    <dbReference type="NCBI Taxonomy" id="13708"/>
    <lineage>
        <taxon>Eukaryota</taxon>
        <taxon>Viridiplantae</taxon>
        <taxon>Streptophyta</taxon>
        <taxon>Embryophyta</taxon>
        <taxon>Tracheophyta</taxon>
        <taxon>Spermatophyta</taxon>
        <taxon>Magnoliopsida</taxon>
        <taxon>eudicotyledons</taxon>
        <taxon>Gunneridae</taxon>
        <taxon>Pentapetalae</taxon>
        <taxon>asterids</taxon>
        <taxon>campanulids</taxon>
        <taxon>Asterales</taxon>
        <taxon>Asteraceae</taxon>
        <taxon>Asteroideae</taxon>
        <taxon>Heliantheae alliance</taxon>
        <taxon>Tageteae</taxon>
        <taxon>Tagetes</taxon>
    </lineage>
</organism>
<sequence>MIKSRRLFFLISPKLNTLSFFLQSLIGLLIICSLVPFWVASFKDEKHVDLVTNKTHQEIRLIVQKVTDTLLVTNSSATNLAKLVFATLGNTNVVTYSHIQTKVAPLLSEAMLTIPRVSQIAYIRNNGLFFALYSKADQQIFAVYSNTSFSKATSARISYRWYTQRVDNETGNLYGKAAVFPTLVNETWLQQALNTTNGSTLLGSSWNNDKNPVVLNIARVDKTGVISLGFELKSLLDLFAGVKTFGGGLYLATRDGKVVSDGIPNTRVVLEENATVSFQILKSNGDRTTLLLGYETSKIYVFDILGTKYALYPSSLDIIGMQMVIVLALPYDEVQTRMHRNLVLVSLLLSTMMVTITISMVLIVISARKEMCLRDALIKQKEVTYQLERRSKNQSVAFETASHDIRASLAAISGSVELSINENHQGSELATDLKIVQSSTKYLQGLLNSILDTSKIEAGKMELDEKPFDLVNVVEGVVDLFYPVGLKKEVDVILDVQHDLLTKFSHVKGDERRLKQILSNLLSNAIKFTSEGHVIVRVQARPMNPKLQSSIAASDHDWFQRWRSCFLFRNNDKCVDVESGSEVNDDDDNNKMEFVFEVNDTGKGIAKEKQASIFENYVQVKETEHEFEGTGLGLAIVQSLVRLMGGEISIVDKEAGEKGTCFMFNVVFKVFRSDLNVVNEDEKINTSSGSNSPFRSPKRHDYSPTTAVLFISGDERRKMTQKFLRAHGLKVFAVKTVSGLSETLKEFRQLASKTSSSGSYLNISFGYLTRPGRSPKEVPLSAMDGSDVSTTRMNNRVTLPSFVLLVIDTTRADFRELCKVVAEFRKESKDTCFRVVWLGFRCMQVHGLNEKQLPSSDVIVPMPLHGSRLYSLIDFLPEFRDKFPCTPPHGNLCTPERKVEIQEISGISPSCRSPLRGKKVLLVEDNSTQQMIAKRIFVKNGVIFDTCTNGKEALTFVSKGLTDQQDLGASHILPYDYILMDCQMPVMDGCEATKRIRLMEKDYGVRIPIIGLTAHAEGEELNKFVTGIDIHISKPLNEHKLLKVIKDLHNIS</sequence>
<reference evidence="8" key="1">
    <citation type="journal article" date="2023" name="bioRxiv">
        <title>Improved chromosome-level genome assembly for marigold (Tagetes erecta).</title>
        <authorList>
            <person name="Jiang F."/>
            <person name="Yuan L."/>
            <person name="Wang S."/>
            <person name="Wang H."/>
            <person name="Xu D."/>
            <person name="Wang A."/>
            <person name="Fan W."/>
        </authorList>
    </citation>
    <scope>NUCLEOTIDE SEQUENCE</scope>
    <source>
        <strain evidence="8">WSJ</strain>
        <tissue evidence="8">Leaf</tissue>
    </source>
</reference>
<feature type="modified residue" description="4-aspartylphosphate" evidence="4">
    <location>
        <position position="981"/>
    </location>
</feature>
<keyword evidence="5" id="KW-0812">Transmembrane</keyword>
<comment type="catalytic activity">
    <reaction evidence="1">
        <text>ATP + protein L-histidine = ADP + protein N-phospho-L-histidine.</text>
        <dbReference type="EC" id="2.7.13.3"/>
    </reaction>
</comment>
<evidence type="ECO:0000256" key="2">
    <source>
        <dbReference type="ARBA" id="ARBA00012438"/>
    </source>
</evidence>
<dbReference type="AlphaFoldDB" id="A0AAD8NE43"/>
<dbReference type="Pfam" id="PF00512">
    <property type="entry name" value="HisKA"/>
    <property type="match status" value="1"/>
</dbReference>
<dbReference type="PANTHER" id="PTHR43719:SF75">
    <property type="entry name" value="HISTIDINE KINASE CKI1"/>
    <property type="match status" value="1"/>
</dbReference>
<gene>
    <name evidence="8" type="ORF">QVD17_33803</name>
</gene>
<dbReference type="Gene3D" id="1.10.287.130">
    <property type="match status" value="1"/>
</dbReference>
<dbReference type="PANTHER" id="PTHR43719">
    <property type="entry name" value="TWO-COMPONENT HISTIDINE KINASE"/>
    <property type="match status" value="1"/>
</dbReference>
<keyword evidence="3 4" id="KW-0597">Phosphoprotein</keyword>
<dbReference type="Pfam" id="PF02518">
    <property type="entry name" value="HATPase_c"/>
    <property type="match status" value="1"/>
</dbReference>
<accession>A0AAD8NE43</accession>
<proteinExistence type="predicted"/>
<name>A0AAD8NE43_TARER</name>
<evidence type="ECO:0000313" key="9">
    <source>
        <dbReference type="Proteomes" id="UP001229421"/>
    </source>
</evidence>
<dbReference type="SMART" id="SM00388">
    <property type="entry name" value="HisKA"/>
    <property type="match status" value="1"/>
</dbReference>
<dbReference type="SUPFAM" id="SSF52172">
    <property type="entry name" value="CheY-like"/>
    <property type="match status" value="1"/>
</dbReference>
<dbReference type="InterPro" id="IPR001789">
    <property type="entry name" value="Sig_transdc_resp-reg_receiver"/>
</dbReference>
<evidence type="ECO:0000256" key="3">
    <source>
        <dbReference type="ARBA" id="ARBA00022553"/>
    </source>
</evidence>
<dbReference type="GO" id="GO:0000155">
    <property type="term" value="F:phosphorelay sensor kinase activity"/>
    <property type="evidence" value="ECO:0007669"/>
    <property type="project" value="InterPro"/>
</dbReference>
<feature type="transmembrane region" description="Helical" evidence="5">
    <location>
        <begin position="309"/>
        <end position="330"/>
    </location>
</feature>
<dbReference type="SMART" id="SM00448">
    <property type="entry name" value="REC"/>
    <property type="match status" value="1"/>
</dbReference>
<dbReference type="EC" id="2.7.13.3" evidence="2"/>
<dbReference type="SUPFAM" id="SSF47384">
    <property type="entry name" value="Homodimeric domain of signal transducing histidine kinase"/>
    <property type="match status" value="1"/>
</dbReference>
<dbReference type="Pfam" id="PF00072">
    <property type="entry name" value="Response_reg"/>
    <property type="match status" value="1"/>
</dbReference>
<keyword evidence="5" id="KW-0472">Membrane</keyword>
<evidence type="ECO:0000259" key="7">
    <source>
        <dbReference type="PROSITE" id="PS50110"/>
    </source>
</evidence>
<feature type="transmembrane region" description="Helical" evidence="5">
    <location>
        <begin position="342"/>
        <end position="365"/>
    </location>
</feature>
<dbReference type="PROSITE" id="PS50109">
    <property type="entry name" value="HIS_KIN"/>
    <property type="match status" value="1"/>
</dbReference>
<dbReference type="InterPro" id="IPR004358">
    <property type="entry name" value="Sig_transdc_His_kin-like_C"/>
</dbReference>
<dbReference type="CDD" id="cd00082">
    <property type="entry name" value="HisKA"/>
    <property type="match status" value="1"/>
</dbReference>
<dbReference type="InterPro" id="IPR036097">
    <property type="entry name" value="HisK_dim/P_sf"/>
</dbReference>
<keyword evidence="5" id="KW-1133">Transmembrane helix</keyword>
<evidence type="ECO:0000256" key="4">
    <source>
        <dbReference type="PROSITE-ProRule" id="PRU00169"/>
    </source>
</evidence>
<dbReference type="Gene3D" id="3.30.565.10">
    <property type="entry name" value="Histidine kinase-like ATPase, C-terminal domain"/>
    <property type="match status" value="1"/>
</dbReference>
<dbReference type="InterPro" id="IPR011006">
    <property type="entry name" value="CheY-like_superfamily"/>
</dbReference>
<feature type="domain" description="Response regulatory" evidence="7">
    <location>
        <begin position="919"/>
        <end position="1049"/>
    </location>
</feature>
<dbReference type="InterPro" id="IPR003661">
    <property type="entry name" value="HisK_dim/P_dom"/>
</dbReference>
<feature type="domain" description="Histidine kinase" evidence="6">
    <location>
        <begin position="400"/>
        <end position="670"/>
    </location>
</feature>
<dbReference type="PROSITE" id="PS50110">
    <property type="entry name" value="RESPONSE_REGULATORY"/>
    <property type="match status" value="1"/>
</dbReference>
<evidence type="ECO:0000256" key="5">
    <source>
        <dbReference type="SAM" id="Phobius"/>
    </source>
</evidence>
<protein>
    <recommendedName>
        <fullName evidence="2">histidine kinase</fullName>
        <ecNumber evidence="2">2.7.13.3</ecNumber>
    </recommendedName>
</protein>
<dbReference type="SUPFAM" id="SSF55874">
    <property type="entry name" value="ATPase domain of HSP90 chaperone/DNA topoisomerase II/histidine kinase"/>
    <property type="match status" value="1"/>
</dbReference>
<evidence type="ECO:0000259" key="6">
    <source>
        <dbReference type="PROSITE" id="PS50109"/>
    </source>
</evidence>
<dbReference type="EMBL" id="JAUHHV010000009">
    <property type="protein sequence ID" value="KAK1412500.1"/>
    <property type="molecule type" value="Genomic_DNA"/>
</dbReference>
<keyword evidence="9" id="KW-1185">Reference proteome</keyword>
<dbReference type="InterPro" id="IPR005467">
    <property type="entry name" value="His_kinase_dom"/>
</dbReference>
<dbReference type="PRINTS" id="PR00344">
    <property type="entry name" value="BCTRLSENSOR"/>
</dbReference>
<comment type="caution">
    <text evidence="8">The sequence shown here is derived from an EMBL/GenBank/DDBJ whole genome shotgun (WGS) entry which is preliminary data.</text>
</comment>
<dbReference type="CDD" id="cd17546">
    <property type="entry name" value="REC_hyHK_CKI1_RcsC-like"/>
    <property type="match status" value="1"/>
</dbReference>
<dbReference type="Proteomes" id="UP001229421">
    <property type="component" value="Unassembled WGS sequence"/>
</dbReference>
<dbReference type="InterPro" id="IPR003594">
    <property type="entry name" value="HATPase_dom"/>
</dbReference>
<feature type="transmembrane region" description="Helical" evidence="5">
    <location>
        <begin position="20"/>
        <end position="39"/>
    </location>
</feature>
<dbReference type="InterPro" id="IPR050956">
    <property type="entry name" value="2C_system_His_kinase"/>
</dbReference>
<evidence type="ECO:0000313" key="8">
    <source>
        <dbReference type="EMBL" id="KAK1412500.1"/>
    </source>
</evidence>
<evidence type="ECO:0000256" key="1">
    <source>
        <dbReference type="ARBA" id="ARBA00000085"/>
    </source>
</evidence>
<dbReference type="Gene3D" id="3.40.50.2300">
    <property type="match status" value="1"/>
</dbReference>
<dbReference type="SMART" id="SM00387">
    <property type="entry name" value="HATPase_c"/>
    <property type="match status" value="1"/>
</dbReference>